<keyword evidence="4" id="KW-1185">Reference proteome</keyword>
<organism evidence="3 4">
    <name type="scientific">Ruficoccus amylovorans</name>
    <dbReference type="NCBI Taxonomy" id="1804625"/>
    <lineage>
        <taxon>Bacteria</taxon>
        <taxon>Pseudomonadati</taxon>
        <taxon>Verrucomicrobiota</taxon>
        <taxon>Opitutia</taxon>
        <taxon>Puniceicoccales</taxon>
        <taxon>Cerasicoccaceae</taxon>
        <taxon>Ruficoccus</taxon>
    </lineage>
</organism>
<evidence type="ECO:0000313" key="3">
    <source>
        <dbReference type="EMBL" id="MBC2596165.1"/>
    </source>
</evidence>
<accession>A0A842HHF2</accession>
<evidence type="ECO:0000256" key="1">
    <source>
        <dbReference type="ARBA" id="ARBA00004196"/>
    </source>
</evidence>
<dbReference type="EMBL" id="JACHVB010000063">
    <property type="protein sequence ID" value="MBC2596165.1"/>
    <property type="molecule type" value="Genomic_DNA"/>
</dbReference>
<dbReference type="Pfam" id="PF07940">
    <property type="entry name" value="Hepar_II_III_C"/>
    <property type="match status" value="1"/>
</dbReference>
<dbReference type="Gene3D" id="2.70.98.70">
    <property type="match status" value="1"/>
</dbReference>
<dbReference type="PANTHER" id="PTHR38045">
    <property type="entry name" value="CHROMOSOME 1, WHOLE GENOME SHOTGUN SEQUENCE"/>
    <property type="match status" value="1"/>
</dbReference>
<reference evidence="3 4" key="1">
    <citation type="submission" date="2020-07" db="EMBL/GenBank/DDBJ databases">
        <authorList>
            <person name="Feng X."/>
        </authorList>
    </citation>
    <scope>NUCLEOTIDE SEQUENCE [LARGE SCALE GENOMIC DNA]</scope>
    <source>
        <strain evidence="3 4">JCM31066</strain>
    </source>
</reference>
<dbReference type="InterPro" id="IPR012480">
    <property type="entry name" value="Hepar_II_III_C"/>
</dbReference>
<dbReference type="Gene3D" id="1.50.10.100">
    <property type="entry name" value="Chondroitin AC/alginate lyase"/>
    <property type="match status" value="1"/>
</dbReference>
<dbReference type="Proteomes" id="UP000546464">
    <property type="component" value="Unassembled WGS sequence"/>
</dbReference>
<protein>
    <submittedName>
        <fullName evidence="3">Heparinase II/III family protein</fullName>
    </submittedName>
</protein>
<feature type="domain" description="Heparinase II/III-like C-terminal" evidence="2">
    <location>
        <begin position="368"/>
        <end position="525"/>
    </location>
</feature>
<comment type="caution">
    <text evidence="3">The sequence shown here is derived from an EMBL/GenBank/DDBJ whole genome shotgun (WGS) entry which is preliminary data.</text>
</comment>
<dbReference type="SUPFAM" id="SSF48230">
    <property type="entry name" value="Chondroitin AC/alginate lyase"/>
    <property type="match status" value="1"/>
</dbReference>
<dbReference type="InterPro" id="IPR008929">
    <property type="entry name" value="Chondroitin_lyas"/>
</dbReference>
<dbReference type="AlphaFoldDB" id="A0A842HHF2"/>
<dbReference type="RefSeq" id="WP_185677083.1">
    <property type="nucleotide sequence ID" value="NZ_JACHVB010000063.1"/>
</dbReference>
<dbReference type="GO" id="GO:0030313">
    <property type="term" value="C:cell envelope"/>
    <property type="evidence" value="ECO:0007669"/>
    <property type="project" value="UniProtKB-SubCell"/>
</dbReference>
<dbReference type="GO" id="GO:0016829">
    <property type="term" value="F:lyase activity"/>
    <property type="evidence" value="ECO:0007669"/>
    <property type="project" value="InterPro"/>
</dbReference>
<comment type="subcellular location">
    <subcellularLocation>
        <location evidence="1">Cell envelope</location>
    </subcellularLocation>
</comment>
<sequence>MNLPTANFAAEPDVAMRIEKNKDRQHPYLLFPKGEEQALADKIEAEALYRDAYANLLALADVYAAEPPVSYQVIGPRLLAVSREFLRRVEYLAFAYRMSGEKKYLKGAEKEMLAVAAFPSWNPSHFLDVGEMATGMAIGYDWLYDDLSPQVRETVRKAIIEKAIEPGLVGGGWVSTGSNWNQVCNSGLVMASLAVMKDQPEAAATLVERAVKNVPIALEKYEPDGAYPEGPTYWGYGTGYTAIMLEALQTALGETFGLKETNPGFMGTANYYLHVCGPTGAEFNYSDAGMGKYPLEAMPWFAKDQGNPSLMWSMRERIRHHIDEGGNWKHYPLVLLWAPGLKNLQPPAQNHWHADGEVPVSLHRSGWEDDATFFGTRAGKVTPPHSHLDIGSFVLEASGVRWIVDAGMQSYDIAEQAGLNNWDRSQSGDRWKIFRNNNFSHNTLTVNGQLQNVDAEARFIGFSDDPLGPFSIVDMTEVYAGQLDSASRGLKLVNGDSLLVQDEVSTPAWRPVTRVRWAAMTEADIELMGDRVRLRQAGKTLDIFADGLEGVEFRLFDRNVPPAEYDLVNPALRQFGFELELPPGEDFEWRVLFEPRGDGQAKLPPSKPLAEW</sequence>
<name>A0A842HHF2_9BACT</name>
<evidence type="ECO:0000313" key="4">
    <source>
        <dbReference type="Proteomes" id="UP000546464"/>
    </source>
</evidence>
<gene>
    <name evidence="3" type="ORF">H5P28_18000</name>
</gene>
<dbReference type="PANTHER" id="PTHR38045:SF1">
    <property type="entry name" value="HEPARINASE II_III-LIKE PROTEIN"/>
    <property type="match status" value="1"/>
</dbReference>
<proteinExistence type="predicted"/>
<evidence type="ECO:0000259" key="2">
    <source>
        <dbReference type="Pfam" id="PF07940"/>
    </source>
</evidence>